<evidence type="ECO:0000313" key="7">
    <source>
        <dbReference type="EMBL" id="KGG50027.1"/>
    </source>
</evidence>
<feature type="binding site" evidence="4">
    <location>
        <position position="141"/>
    </location>
    <ligand>
        <name>heme b</name>
        <dbReference type="ChEBI" id="CHEBI:60344"/>
    </ligand>
</feature>
<organism evidence="7 8">
    <name type="scientific">Mitosporidium daphniae</name>
    <dbReference type="NCBI Taxonomy" id="1485682"/>
    <lineage>
        <taxon>Eukaryota</taxon>
        <taxon>Fungi</taxon>
        <taxon>Fungi incertae sedis</taxon>
        <taxon>Microsporidia</taxon>
        <taxon>Mitosporidium</taxon>
    </lineage>
</organism>
<evidence type="ECO:0000256" key="6">
    <source>
        <dbReference type="SAM" id="Phobius"/>
    </source>
</evidence>
<dbReference type="PANTHER" id="PTHR10720">
    <property type="entry name" value="HEME OXYGENASE"/>
    <property type="match status" value="1"/>
</dbReference>
<feature type="binding site" evidence="4">
    <location>
        <position position="18"/>
    </location>
    <ligand>
        <name>heme b</name>
        <dbReference type="ChEBI" id="CHEBI:60344"/>
    </ligand>
</feature>
<dbReference type="CDD" id="cd19165">
    <property type="entry name" value="HemeO"/>
    <property type="match status" value="1"/>
</dbReference>
<dbReference type="Gene3D" id="1.20.910.10">
    <property type="entry name" value="Heme oxygenase-like"/>
    <property type="match status" value="1"/>
</dbReference>
<keyword evidence="6" id="KW-1133">Transmembrane helix</keyword>
<evidence type="ECO:0000256" key="5">
    <source>
        <dbReference type="PIRSR" id="PIRSR000343-2"/>
    </source>
</evidence>
<dbReference type="InterPro" id="IPR002051">
    <property type="entry name" value="Haem_Oase"/>
</dbReference>
<dbReference type="PANTHER" id="PTHR10720:SF0">
    <property type="entry name" value="HEME OXYGENASE"/>
    <property type="match status" value="1"/>
</dbReference>
<dbReference type="HOGENOM" id="CLU_057050_2_0_1"/>
<dbReference type="SUPFAM" id="SSF48613">
    <property type="entry name" value="Heme oxygenase-like"/>
    <property type="match status" value="1"/>
</dbReference>
<keyword evidence="6" id="KW-0472">Membrane</keyword>
<sequence length="267" mass="30688">MCISLLFVPYILLAEELKIGTTEVHERVERLPVVNCILKADPNAFPQEIYLRLLVSFYHIYGALELALNENSEDQFLGKIYFPTELHRKEALLKDINFYCNRLHIPADEVLSIITPSTRTYIARIEKCKNTDPKLLIAIAYTRYLGDLSGGQIMSRKITKMYALDPQSGGVSFYQFPNLGMSIDSFKNRYREALNSLPHLSEDSVDSLIAEAVLSFNFSSELFEELYVTLLDFQKRNRNRKIFIYGVAVSVVSIGIFSYSIFRRCHK</sequence>
<accession>A0A098VLQ1</accession>
<feature type="transmembrane region" description="Helical" evidence="6">
    <location>
        <begin position="242"/>
        <end position="262"/>
    </location>
</feature>
<dbReference type="GeneID" id="25261091"/>
<dbReference type="Pfam" id="PF01126">
    <property type="entry name" value="Heme_oxygenase"/>
    <property type="match status" value="1"/>
</dbReference>
<keyword evidence="3 5" id="KW-0408">Iron</keyword>
<evidence type="ECO:0000256" key="4">
    <source>
        <dbReference type="PIRSR" id="PIRSR000343-1"/>
    </source>
</evidence>
<dbReference type="Proteomes" id="UP000029725">
    <property type="component" value="Unassembled WGS sequence"/>
</dbReference>
<dbReference type="InterPro" id="IPR016053">
    <property type="entry name" value="Haem_Oase-like"/>
</dbReference>
<evidence type="ECO:0000313" key="8">
    <source>
        <dbReference type="Proteomes" id="UP000029725"/>
    </source>
</evidence>
<feature type="binding site" description="axial binding residue" evidence="5">
    <location>
        <position position="25"/>
    </location>
    <ligand>
        <name>heme b</name>
        <dbReference type="ChEBI" id="CHEBI:60344"/>
    </ligand>
    <ligandPart>
        <name>Fe</name>
        <dbReference type="ChEBI" id="CHEBI:18248"/>
    </ligandPart>
</feature>
<dbReference type="OrthoDB" id="652091at2759"/>
<keyword evidence="6" id="KW-0812">Transmembrane</keyword>
<dbReference type="GO" id="GO:0004392">
    <property type="term" value="F:heme oxygenase (decyclizing) activity"/>
    <property type="evidence" value="ECO:0007669"/>
    <property type="project" value="InterPro"/>
</dbReference>
<dbReference type="PRINTS" id="PR00088">
    <property type="entry name" value="HAEMOXYGNASE"/>
</dbReference>
<keyword evidence="8" id="KW-1185">Reference proteome</keyword>
<dbReference type="VEuPathDB" id="MicrosporidiaDB:DI09_93p130"/>
<dbReference type="AlphaFoldDB" id="A0A098VLQ1"/>
<evidence type="ECO:0000256" key="1">
    <source>
        <dbReference type="ARBA" id="ARBA00022617"/>
    </source>
</evidence>
<protein>
    <submittedName>
        <fullName evidence="7">Heme oxygenase 1</fullName>
    </submittedName>
</protein>
<dbReference type="PIRSF" id="PIRSF000343">
    <property type="entry name" value="Haem_Oase"/>
    <property type="match status" value="1"/>
</dbReference>
<evidence type="ECO:0000256" key="2">
    <source>
        <dbReference type="ARBA" id="ARBA00022723"/>
    </source>
</evidence>
<dbReference type="GO" id="GO:0006788">
    <property type="term" value="P:heme oxidation"/>
    <property type="evidence" value="ECO:0007669"/>
    <property type="project" value="InterPro"/>
</dbReference>
<dbReference type="GO" id="GO:0046872">
    <property type="term" value="F:metal ion binding"/>
    <property type="evidence" value="ECO:0007669"/>
    <property type="project" value="UniProtKB-KW"/>
</dbReference>
<feature type="binding site" evidence="4">
    <location>
        <position position="191"/>
    </location>
    <ligand>
        <name>heme b</name>
        <dbReference type="ChEBI" id="CHEBI:60344"/>
    </ligand>
</feature>
<proteinExistence type="predicted"/>
<keyword evidence="2 5" id="KW-0479">Metal-binding</keyword>
<dbReference type="RefSeq" id="XP_013236463.1">
    <property type="nucleotide sequence ID" value="XM_013381009.1"/>
</dbReference>
<name>A0A098VLQ1_9MICR</name>
<keyword evidence="1 4" id="KW-0349">Heme</keyword>
<gene>
    <name evidence="7" type="ORF">DI09_93p130</name>
</gene>
<reference evidence="7 8" key="1">
    <citation type="submission" date="2014-04" db="EMBL/GenBank/DDBJ databases">
        <title>A new species of microsporidia sheds light on the evolution of extreme parasitism.</title>
        <authorList>
            <person name="Haag K.L."/>
            <person name="James T.Y."/>
            <person name="Larsson R."/>
            <person name="Schaer T.M."/>
            <person name="Refardt D."/>
            <person name="Pombert J.-F."/>
            <person name="Ebert D."/>
        </authorList>
    </citation>
    <scope>NUCLEOTIDE SEQUENCE [LARGE SCALE GENOMIC DNA]</scope>
    <source>
        <strain evidence="7 8">UGP3</strain>
        <tissue evidence="7">Spores</tissue>
    </source>
</reference>
<dbReference type="InterPro" id="IPR016084">
    <property type="entry name" value="Haem_Oase-like_multi-hlx"/>
</dbReference>
<evidence type="ECO:0000256" key="3">
    <source>
        <dbReference type="ARBA" id="ARBA00023004"/>
    </source>
</evidence>
<comment type="caution">
    <text evidence="7">The sequence shown here is derived from an EMBL/GenBank/DDBJ whole genome shotgun (WGS) entry which is preliminary data.</text>
</comment>
<dbReference type="EMBL" id="JMKJ01000605">
    <property type="protein sequence ID" value="KGG50027.1"/>
    <property type="molecule type" value="Genomic_DNA"/>
</dbReference>